<accession>A0A0F9G7N2</accession>
<evidence type="ECO:0000313" key="1">
    <source>
        <dbReference type="EMBL" id="KKL65515.1"/>
    </source>
</evidence>
<organism evidence="1">
    <name type="scientific">marine sediment metagenome</name>
    <dbReference type="NCBI Taxonomy" id="412755"/>
    <lineage>
        <taxon>unclassified sequences</taxon>
        <taxon>metagenomes</taxon>
        <taxon>ecological metagenomes</taxon>
    </lineage>
</organism>
<proteinExistence type="predicted"/>
<dbReference type="EMBL" id="LAZR01027507">
    <property type="protein sequence ID" value="KKL65515.1"/>
    <property type="molecule type" value="Genomic_DNA"/>
</dbReference>
<sequence>MRSHKGKPLATDQRLLKELQGGTEEMEIEANARGCINPTYPIQYHNVNVKGETISQFRR</sequence>
<gene>
    <name evidence="1" type="ORF">LCGC14_2154210</name>
</gene>
<dbReference type="AlphaFoldDB" id="A0A0F9G7N2"/>
<reference evidence="1" key="1">
    <citation type="journal article" date="2015" name="Nature">
        <title>Complex archaea that bridge the gap between prokaryotes and eukaryotes.</title>
        <authorList>
            <person name="Spang A."/>
            <person name="Saw J.H."/>
            <person name="Jorgensen S.L."/>
            <person name="Zaremba-Niedzwiedzka K."/>
            <person name="Martijn J."/>
            <person name="Lind A.E."/>
            <person name="van Eijk R."/>
            <person name="Schleper C."/>
            <person name="Guy L."/>
            <person name="Ettema T.J."/>
        </authorList>
    </citation>
    <scope>NUCLEOTIDE SEQUENCE</scope>
</reference>
<name>A0A0F9G7N2_9ZZZZ</name>
<comment type="caution">
    <text evidence="1">The sequence shown here is derived from an EMBL/GenBank/DDBJ whole genome shotgun (WGS) entry which is preliminary data.</text>
</comment>
<protein>
    <submittedName>
        <fullName evidence="1">Uncharacterized protein</fullName>
    </submittedName>
</protein>